<feature type="domain" description="Cytochrome b5 heme-binding" evidence="11">
    <location>
        <begin position="554"/>
        <end position="630"/>
    </location>
</feature>
<feature type="transmembrane region" description="Helical" evidence="10">
    <location>
        <begin position="1272"/>
        <end position="1295"/>
    </location>
</feature>
<dbReference type="SUPFAM" id="SSF56425">
    <property type="entry name" value="Succinate dehydrogenase/fumarate reductase flavoprotein, catalytic domain"/>
    <property type="match status" value="1"/>
</dbReference>
<evidence type="ECO:0000256" key="1">
    <source>
        <dbReference type="ARBA" id="ARBA00001974"/>
    </source>
</evidence>
<dbReference type="InterPro" id="IPR036188">
    <property type="entry name" value="FAD/NAD-bd_sf"/>
</dbReference>
<dbReference type="GO" id="GO:0010181">
    <property type="term" value="F:FMN binding"/>
    <property type="evidence" value="ECO:0007669"/>
    <property type="project" value="InterPro"/>
</dbReference>
<keyword evidence="10" id="KW-1133">Transmembrane helix</keyword>
<keyword evidence="10" id="KW-0812">Transmembrane</keyword>
<evidence type="ECO:0000256" key="10">
    <source>
        <dbReference type="SAM" id="Phobius"/>
    </source>
</evidence>
<organism evidence="12 13">
    <name type="scientific">Alternaria burnsii</name>
    <dbReference type="NCBI Taxonomy" id="1187904"/>
    <lineage>
        <taxon>Eukaryota</taxon>
        <taxon>Fungi</taxon>
        <taxon>Dikarya</taxon>
        <taxon>Ascomycota</taxon>
        <taxon>Pezizomycotina</taxon>
        <taxon>Dothideomycetes</taxon>
        <taxon>Pleosporomycetidae</taxon>
        <taxon>Pleosporales</taxon>
        <taxon>Pleosporineae</taxon>
        <taxon>Pleosporaceae</taxon>
        <taxon>Alternaria</taxon>
        <taxon>Alternaria sect. Alternaria</taxon>
    </lineage>
</organism>
<dbReference type="SUPFAM" id="SSF51905">
    <property type="entry name" value="FAD/NAD(P)-binding domain"/>
    <property type="match status" value="1"/>
</dbReference>
<comment type="catalytic activity">
    <reaction evidence="6">
        <text>succinate + NAD(+) = fumarate + NADH + H(+)</text>
        <dbReference type="Rhea" id="RHEA:18281"/>
        <dbReference type="ChEBI" id="CHEBI:15378"/>
        <dbReference type="ChEBI" id="CHEBI:29806"/>
        <dbReference type="ChEBI" id="CHEBI:30031"/>
        <dbReference type="ChEBI" id="CHEBI:57540"/>
        <dbReference type="ChEBI" id="CHEBI:57945"/>
        <dbReference type="EC" id="1.3.1.6"/>
    </reaction>
</comment>
<dbReference type="SMART" id="SM01117">
    <property type="entry name" value="Cyt-b5"/>
    <property type="match status" value="1"/>
</dbReference>
<dbReference type="InterPro" id="IPR003953">
    <property type="entry name" value="FAD-dep_OxRdtase_2_FAD-bd"/>
</dbReference>
<comment type="similarity">
    <text evidence="2">Belongs to the FAD-dependent oxidoreductase 2 family. FRD/SDH subfamily.</text>
</comment>
<evidence type="ECO:0000313" key="12">
    <source>
        <dbReference type="EMBL" id="KAF7674974.1"/>
    </source>
</evidence>
<keyword evidence="5" id="KW-0560">Oxidoreductase</keyword>
<evidence type="ECO:0000256" key="8">
    <source>
        <dbReference type="ARBA" id="ARBA00077246"/>
    </source>
</evidence>
<dbReference type="SUPFAM" id="SSF55856">
    <property type="entry name" value="Cytochrome b5-like heme/steroid binding domain"/>
    <property type="match status" value="1"/>
</dbReference>
<feature type="compositionally biased region" description="Low complexity" evidence="9">
    <location>
        <begin position="1206"/>
        <end position="1223"/>
    </location>
</feature>
<comment type="cofactor">
    <cofactor evidence="1">
        <name>FAD</name>
        <dbReference type="ChEBI" id="CHEBI:57692"/>
    </cofactor>
</comment>
<evidence type="ECO:0000256" key="5">
    <source>
        <dbReference type="ARBA" id="ARBA00023002"/>
    </source>
</evidence>
<dbReference type="Gene3D" id="3.10.120.10">
    <property type="entry name" value="Cytochrome b5-like heme/steroid binding domain"/>
    <property type="match status" value="1"/>
</dbReference>
<accession>A0A8H7B913</accession>
<dbReference type="NCBIfam" id="TIGR01813">
    <property type="entry name" value="flavo_cyto_c"/>
    <property type="match status" value="1"/>
</dbReference>
<feature type="compositionally biased region" description="Low complexity" evidence="9">
    <location>
        <begin position="499"/>
        <end position="514"/>
    </location>
</feature>
<dbReference type="Pfam" id="PF00173">
    <property type="entry name" value="Cyt-b5"/>
    <property type="match status" value="1"/>
</dbReference>
<comment type="caution">
    <text evidence="12">The sequence shown here is derived from an EMBL/GenBank/DDBJ whole genome shotgun (WGS) entry which is preliminary data.</text>
</comment>
<evidence type="ECO:0000256" key="9">
    <source>
        <dbReference type="SAM" id="MobiDB-lite"/>
    </source>
</evidence>
<feature type="transmembrane region" description="Helical" evidence="10">
    <location>
        <begin position="1133"/>
        <end position="1156"/>
    </location>
</feature>
<feature type="region of interest" description="Disordered" evidence="9">
    <location>
        <begin position="1184"/>
        <end position="1228"/>
    </location>
</feature>
<keyword evidence="10" id="KW-0472">Membrane</keyword>
<evidence type="ECO:0000256" key="4">
    <source>
        <dbReference type="ARBA" id="ARBA00022827"/>
    </source>
</evidence>
<dbReference type="InterPro" id="IPR029052">
    <property type="entry name" value="Metallo-depent_PP-like"/>
</dbReference>
<dbReference type="InterPro" id="IPR050315">
    <property type="entry name" value="FAD-oxidoreductase_2"/>
</dbReference>
<dbReference type="PANTHER" id="PTHR43400">
    <property type="entry name" value="FUMARATE REDUCTASE"/>
    <property type="match status" value="1"/>
</dbReference>
<dbReference type="SUPFAM" id="SSF56300">
    <property type="entry name" value="Metallo-dependent phosphatases"/>
    <property type="match status" value="1"/>
</dbReference>
<evidence type="ECO:0000256" key="2">
    <source>
        <dbReference type="ARBA" id="ARBA00008040"/>
    </source>
</evidence>
<evidence type="ECO:0000256" key="3">
    <source>
        <dbReference type="ARBA" id="ARBA00022630"/>
    </source>
</evidence>
<dbReference type="RefSeq" id="XP_038785256.1">
    <property type="nucleotide sequence ID" value="XM_038931784.1"/>
</dbReference>
<evidence type="ECO:0000313" key="13">
    <source>
        <dbReference type="Proteomes" id="UP000596902"/>
    </source>
</evidence>
<dbReference type="InterPro" id="IPR001199">
    <property type="entry name" value="Cyt_B5-like_heme/steroid-bd"/>
</dbReference>
<name>A0A8H7B913_9PLEO</name>
<evidence type="ECO:0000259" key="11">
    <source>
        <dbReference type="PROSITE" id="PS50255"/>
    </source>
</evidence>
<keyword evidence="13" id="KW-1185">Reference proteome</keyword>
<feature type="region of interest" description="Disordered" evidence="9">
    <location>
        <begin position="493"/>
        <end position="552"/>
    </location>
</feature>
<protein>
    <recommendedName>
        <fullName evidence="7">fumarate reductase (NADH)</fullName>
        <ecNumber evidence="7">1.3.1.6</ecNumber>
    </recommendedName>
    <alternativeName>
        <fullName evidence="8">NADH-dependent fumarate reductase</fullName>
    </alternativeName>
</protein>
<dbReference type="Gene3D" id="3.50.50.60">
    <property type="entry name" value="FAD/NAD(P)-binding domain"/>
    <property type="match status" value="1"/>
</dbReference>
<evidence type="ECO:0000256" key="6">
    <source>
        <dbReference type="ARBA" id="ARBA00050832"/>
    </source>
</evidence>
<dbReference type="EMBL" id="JAAABM010000009">
    <property type="protein sequence ID" value="KAF7674974.1"/>
    <property type="molecule type" value="Genomic_DNA"/>
</dbReference>
<dbReference type="Pfam" id="PF00890">
    <property type="entry name" value="FAD_binding_2"/>
    <property type="match status" value="1"/>
</dbReference>
<dbReference type="GO" id="GO:0016156">
    <property type="term" value="F:fumarate reductase (NADH) activity"/>
    <property type="evidence" value="ECO:0007669"/>
    <property type="project" value="UniProtKB-EC"/>
</dbReference>
<dbReference type="Gene3D" id="3.90.700.10">
    <property type="entry name" value="Succinate dehydrogenase/fumarate reductase flavoprotein, catalytic domain"/>
    <property type="match status" value="1"/>
</dbReference>
<reference evidence="12" key="1">
    <citation type="submission" date="2020-01" db="EMBL/GenBank/DDBJ databases">
        <authorList>
            <person name="Feng Z.H.Z."/>
        </authorList>
    </citation>
    <scope>NUCLEOTIDE SEQUENCE</scope>
    <source>
        <strain evidence="12">CBS107.38</strain>
    </source>
</reference>
<dbReference type="PROSITE" id="PS50255">
    <property type="entry name" value="CYTOCHROME_B5_2"/>
    <property type="match status" value="1"/>
</dbReference>
<dbReference type="InterPro" id="IPR036400">
    <property type="entry name" value="Cyt_B5-like_heme/steroid_sf"/>
</dbReference>
<reference evidence="12" key="2">
    <citation type="submission" date="2020-08" db="EMBL/GenBank/DDBJ databases">
        <title>Draft Genome Sequence of Cumin Blight Pathogen Alternaria burnsii.</title>
        <authorList>
            <person name="Feng Z."/>
        </authorList>
    </citation>
    <scope>NUCLEOTIDE SEQUENCE</scope>
    <source>
        <strain evidence="12">CBS107.38</strain>
    </source>
</reference>
<evidence type="ECO:0000256" key="7">
    <source>
        <dbReference type="ARBA" id="ARBA00067004"/>
    </source>
</evidence>
<dbReference type="InterPro" id="IPR027477">
    <property type="entry name" value="Succ_DH/fumarate_Rdtase_cat_sf"/>
</dbReference>
<sequence>MPERVIVVGAGLSGLSAAHTIYLAGGNVVLLDKNNFMGGNSTKATSGINGALTRTQVDEKIGDSVKQFYDDTLKSARDKARPDLIKVLTYKSAAAVEWLMDVFNLDLTLVSRLGGHSQPRTHRGHDAKFPGMAITYALMQRFEELAEQEPERVQLVKKAKVSKINTEGNRATGVTYTFNGEETTLEGPVILATGGYAADFTEDSLLKKWRPDTYDLSTTNGAHATGDGHKMLMKIGANGIDMDKVQVHPTGLVDPKDPTAKTKFLAAEALRGEGGILLNNKGKRFCDDLGHRDYVSGMMWGEKDKGNWPIRLVLNSKASNILDFHTRHYSGRGLMKKMTGAELAKEIGVSDKDLQAEFQSYNAIAKGEKKDEWNKKYFHNLPFDINDTFHVAQMEPVLHFTMGGIEINDQAQCLNSEGKPFDGLYVCGELAGGVHGANRLGGSSLLGCVVYGRVAGESASKYLFQQALNKSGGAAVNRLGQISLHIDPSQPGKVSVEWGNGVSGNAQAGASSSSDPVQHQKQESAAPVMSSNGDSSDPGKVSKPNAPKKFSIPDKEFSLEEVAKHNKKDDLWIAVKGIVMDVTNWTDEHPGGPQALFSHMGKDASEEFEMLHDDEVIPKYAPEIVIGRVKGQETMTTYDEYGVPVGAYSEPESLTHQAWRLVRAFFLYRIRPAVQEKRNELQSGSWSFKRLFTLVRALVVLWWVALYWGERGVFNSAVESCNWDNWENWEAGANPHRLVFVADPQLIDPHTYPGRPWPLNPLAYKYTDLYLRRTYSRLQTILYPDTIFFLGDLFDGGREWSTRTTTSPEKQYRKYGNDFWMNEYRRFGDIFFKHWGDGGMQPRPGQPGRKLISSLPGNHDLGFARGVQEGVRDRFNAYFGDGSRIDIIANHTFVSIDSVSLSALGQESPEQVEKLWRPTKDFLEDAKKRKRRLIQRELRTQQGLRPYPGMPHHAIEKKDLATSELPHANDEITEFPTILLTHVPLYRAPGTPCGPLREHWPPTPPPAGQPPLEHDDRNAISVRGGYQYQNVLNREITADIAEKVGDIRYAFSGDDHDYCEVLHKAYTSAGGGIREITVKSTSWAMGVRLPGVQLVSLWNPVDVHGNPRNGDASKTIQTKLCLLPDQIGTFLKYGLLFGLTLMVLILRAALVTLGVVSSSQADMTTESPLLPTTNTSTFPATIAAEKESHSSNSSTSSERTGNLSVRTTTQTRNMQQQQSQQSRYNLPLVQHAGYDPTKDYDDDDHDRDKKVRVYGVSTKAARKPRKRRKGLALSWWEFSTSLKTVIVLGGAWYVFLVWRG</sequence>
<proteinExistence type="inferred from homology"/>
<dbReference type="InterPro" id="IPR010960">
    <property type="entry name" value="Flavocytochrome_c"/>
</dbReference>
<dbReference type="FunFam" id="3.90.700.10:FF:000007">
    <property type="entry name" value="NADH-dependent fumarate reductase"/>
    <property type="match status" value="1"/>
</dbReference>
<dbReference type="PANTHER" id="PTHR43400:SF1">
    <property type="entry name" value="FUMARATE REDUCTASE"/>
    <property type="match status" value="1"/>
</dbReference>
<dbReference type="EC" id="1.3.1.6" evidence="7"/>
<keyword evidence="4" id="KW-0274">FAD</keyword>
<dbReference type="GeneID" id="62204962"/>
<gene>
    <name evidence="12" type="ORF">GT037_006737</name>
</gene>
<keyword evidence="3" id="KW-0285">Flavoprotein</keyword>
<dbReference type="Proteomes" id="UP000596902">
    <property type="component" value="Unassembled WGS sequence"/>
</dbReference>